<gene>
    <name evidence="8" type="ORF">DFQ59_10897</name>
</gene>
<comment type="similarity">
    <text evidence="2">Belongs to the KAE1 / TsaD family. TsaB subfamily.</text>
</comment>
<evidence type="ECO:0000256" key="6">
    <source>
        <dbReference type="ARBA" id="ARBA00032446"/>
    </source>
</evidence>
<dbReference type="OrthoDB" id="9809995at2"/>
<evidence type="ECO:0000313" key="9">
    <source>
        <dbReference type="Proteomes" id="UP000252707"/>
    </source>
</evidence>
<evidence type="ECO:0000259" key="7">
    <source>
        <dbReference type="Pfam" id="PF00814"/>
    </source>
</evidence>
<comment type="subcellular location">
    <subcellularLocation>
        <location evidence="1">Cytoplasm</location>
    </subcellularLocation>
</comment>
<dbReference type="InterPro" id="IPR022496">
    <property type="entry name" value="T6A_TsaB"/>
</dbReference>
<evidence type="ECO:0000256" key="4">
    <source>
        <dbReference type="ARBA" id="ARBA00022490"/>
    </source>
</evidence>
<comment type="caution">
    <text evidence="8">The sequence shown here is derived from an EMBL/GenBank/DDBJ whole genome shotgun (WGS) entry which is preliminary data.</text>
</comment>
<dbReference type="InterPro" id="IPR043129">
    <property type="entry name" value="ATPase_NBD"/>
</dbReference>
<name>A0A369C2E6_9GAMM</name>
<keyword evidence="9" id="KW-1185">Reference proteome</keyword>
<dbReference type="Pfam" id="PF00814">
    <property type="entry name" value="TsaD"/>
    <property type="match status" value="1"/>
</dbReference>
<dbReference type="Proteomes" id="UP000252707">
    <property type="component" value="Unassembled WGS sequence"/>
</dbReference>
<dbReference type="FunFam" id="3.30.420.40:FF:000097">
    <property type="entry name" value="tRNA threonylcarbamoyladenosine biosynthesis protein TsaB"/>
    <property type="match status" value="1"/>
</dbReference>
<dbReference type="PANTHER" id="PTHR11735">
    <property type="entry name" value="TRNA N6-ADENOSINE THREONYLCARBAMOYLTRANSFERASE"/>
    <property type="match status" value="1"/>
</dbReference>
<dbReference type="InterPro" id="IPR000905">
    <property type="entry name" value="Gcp-like_dom"/>
</dbReference>
<dbReference type="GO" id="GO:0002949">
    <property type="term" value="P:tRNA threonylcarbamoyladenosine modification"/>
    <property type="evidence" value="ECO:0007669"/>
    <property type="project" value="InterPro"/>
</dbReference>
<reference evidence="8 9" key="1">
    <citation type="submission" date="2018-07" db="EMBL/GenBank/DDBJ databases">
        <title>Genomic Encyclopedia of Type Strains, Phase IV (KMG-IV): sequencing the most valuable type-strain genomes for metagenomic binning, comparative biology and taxonomic classification.</title>
        <authorList>
            <person name="Goeker M."/>
        </authorList>
    </citation>
    <scope>NUCLEOTIDE SEQUENCE [LARGE SCALE GENOMIC DNA]</scope>
    <source>
        <strain evidence="8 9">DSM 26407</strain>
    </source>
</reference>
<dbReference type="CDD" id="cd24032">
    <property type="entry name" value="ASKHA_NBD_TsaB"/>
    <property type="match status" value="1"/>
</dbReference>
<dbReference type="Gene3D" id="3.30.420.40">
    <property type="match status" value="2"/>
</dbReference>
<organism evidence="8 9">
    <name type="scientific">Thioalbus denitrificans</name>
    <dbReference type="NCBI Taxonomy" id="547122"/>
    <lineage>
        <taxon>Bacteria</taxon>
        <taxon>Pseudomonadati</taxon>
        <taxon>Pseudomonadota</taxon>
        <taxon>Gammaproteobacteria</taxon>
        <taxon>Chromatiales</taxon>
        <taxon>Ectothiorhodospiraceae</taxon>
        <taxon>Thioalbus</taxon>
    </lineage>
</organism>
<dbReference type="PANTHER" id="PTHR11735:SF11">
    <property type="entry name" value="TRNA THREONYLCARBAMOYLADENOSINE BIOSYNTHESIS PROTEIN TSAB"/>
    <property type="match status" value="1"/>
</dbReference>
<evidence type="ECO:0000256" key="1">
    <source>
        <dbReference type="ARBA" id="ARBA00004496"/>
    </source>
</evidence>
<evidence type="ECO:0000256" key="2">
    <source>
        <dbReference type="ARBA" id="ARBA00010493"/>
    </source>
</evidence>
<protein>
    <recommendedName>
        <fullName evidence="3">tRNA threonylcarbamoyladenosine biosynthesis protein TsaB</fullName>
    </recommendedName>
    <alternativeName>
        <fullName evidence="6">t(6)A37 threonylcarbamoyladenosine biosynthesis protein TsaB</fullName>
    </alternativeName>
</protein>
<evidence type="ECO:0000313" key="8">
    <source>
        <dbReference type="EMBL" id="RCX28069.1"/>
    </source>
</evidence>
<dbReference type="SUPFAM" id="SSF53067">
    <property type="entry name" value="Actin-like ATPase domain"/>
    <property type="match status" value="2"/>
</dbReference>
<accession>A0A369C2E6</accession>
<dbReference type="NCBIfam" id="TIGR03725">
    <property type="entry name" value="T6A_YeaZ"/>
    <property type="match status" value="1"/>
</dbReference>
<sequence>MKLLAIETATEACSAALFVDGEVEERFQVVPREHARLILTMVDDLLLDAGIAVGELDGLAFGRGPGSFTGVRIATGVAQGIAFGADLPVVPVSTLAALAQGALMDLGAPRVAVALDARMGEVYWGAYMTRGDGIMVTAEEERVCAPEAVPPLRDGVWLGVGSGWGSYGDILHHCCRERLDGMVPDRYPAARDVAWLGVHGLRNGRAVAPERALPVYLRDNVAKKPSL</sequence>
<keyword evidence="4" id="KW-0963">Cytoplasm</keyword>
<proteinExistence type="inferred from homology"/>
<evidence type="ECO:0000256" key="5">
    <source>
        <dbReference type="ARBA" id="ARBA00022694"/>
    </source>
</evidence>
<dbReference type="EMBL" id="QPJY01000008">
    <property type="protein sequence ID" value="RCX28069.1"/>
    <property type="molecule type" value="Genomic_DNA"/>
</dbReference>
<feature type="domain" description="Gcp-like" evidence="7">
    <location>
        <begin position="30"/>
        <end position="148"/>
    </location>
</feature>
<dbReference type="RefSeq" id="WP_114280487.1">
    <property type="nucleotide sequence ID" value="NZ_QPJY01000008.1"/>
</dbReference>
<keyword evidence="5" id="KW-0819">tRNA processing</keyword>
<evidence type="ECO:0000256" key="3">
    <source>
        <dbReference type="ARBA" id="ARBA00019012"/>
    </source>
</evidence>
<dbReference type="AlphaFoldDB" id="A0A369C2E6"/>
<dbReference type="GO" id="GO:0005829">
    <property type="term" value="C:cytosol"/>
    <property type="evidence" value="ECO:0007669"/>
    <property type="project" value="TreeGrafter"/>
</dbReference>